<proteinExistence type="predicted"/>
<keyword evidence="1" id="KW-0472">Membrane</keyword>
<dbReference type="Pfam" id="PF01551">
    <property type="entry name" value="Peptidase_M23"/>
    <property type="match status" value="1"/>
</dbReference>
<feature type="domain" description="M23ase beta-sheet core" evidence="2">
    <location>
        <begin position="204"/>
        <end position="298"/>
    </location>
</feature>
<feature type="transmembrane region" description="Helical" evidence="1">
    <location>
        <begin position="32"/>
        <end position="53"/>
    </location>
</feature>
<dbReference type="CDD" id="cd12797">
    <property type="entry name" value="M23_peptidase"/>
    <property type="match status" value="1"/>
</dbReference>
<name>F4LV78_TEPAE</name>
<dbReference type="HOGENOM" id="CLU_029425_2_4_9"/>
<gene>
    <name evidence="3" type="ordered locus">TEPIRE1_2835</name>
</gene>
<dbReference type="InterPro" id="IPR011055">
    <property type="entry name" value="Dup_hybrid_motif"/>
</dbReference>
<dbReference type="FunFam" id="2.70.70.10:FF:000006">
    <property type="entry name" value="M23 family peptidase"/>
    <property type="match status" value="1"/>
</dbReference>
<evidence type="ECO:0000313" key="4">
    <source>
        <dbReference type="Proteomes" id="UP000010802"/>
    </source>
</evidence>
<dbReference type="EMBL" id="HF563609">
    <property type="protein sequence ID" value="CDI41095.1"/>
    <property type="molecule type" value="Genomic_DNA"/>
</dbReference>
<dbReference type="InterPro" id="IPR050570">
    <property type="entry name" value="Cell_wall_metabolism_enzyme"/>
</dbReference>
<dbReference type="KEGG" id="tep:TepRe1_2627"/>
<sequence>MNERKEKFTMMVIPHSGKSTFAVSVSAKTLKIAGGLLAATLIGVMIFVSNIYLSYNKFKTRTEELSVIAKDYNVLQKQLEFFVEKTSTLEKKMSELEKLDTDLRGLLEGDPALKTSIKKEDKQLDMSRAVITSRSGLDRQRAISQLRILELKIPDQEQSLEELKDAVIQRNDRLSHTPSGYPVSGNITSKFGYRKSPFGSRQEFHDGLDIGASYGATIVATADGMVTFTGYRSGYGRTVTISHGYGFETSYCHNSSILVKTGQQVKKGQGIAKVGSSGRSTGPHLHYMVRLNGQLQDPANFLQ</sequence>
<dbReference type="GO" id="GO:0004222">
    <property type="term" value="F:metalloendopeptidase activity"/>
    <property type="evidence" value="ECO:0007669"/>
    <property type="project" value="TreeGrafter"/>
</dbReference>
<dbReference type="SUPFAM" id="SSF51261">
    <property type="entry name" value="Duplicated hybrid motif"/>
    <property type="match status" value="1"/>
</dbReference>
<dbReference type="STRING" id="1209989.TepRe1_2627"/>
<evidence type="ECO:0000313" key="3">
    <source>
        <dbReference type="EMBL" id="CDI41095.1"/>
    </source>
</evidence>
<keyword evidence="4" id="KW-1185">Reference proteome</keyword>
<evidence type="ECO:0000256" key="1">
    <source>
        <dbReference type="SAM" id="Phobius"/>
    </source>
</evidence>
<dbReference type="InterPro" id="IPR016047">
    <property type="entry name" value="M23ase_b-sheet_dom"/>
</dbReference>
<dbReference type="AlphaFoldDB" id="F4LV78"/>
<keyword evidence="1" id="KW-0812">Transmembrane</keyword>
<dbReference type="KEGG" id="tae:TepiRe1_2835"/>
<dbReference type="PANTHER" id="PTHR21666">
    <property type="entry name" value="PEPTIDASE-RELATED"/>
    <property type="match status" value="1"/>
</dbReference>
<dbReference type="Proteomes" id="UP000010802">
    <property type="component" value="Chromosome"/>
</dbReference>
<protein>
    <submittedName>
        <fullName evidence="3">Peptidase M23</fullName>
    </submittedName>
</protein>
<evidence type="ECO:0000259" key="2">
    <source>
        <dbReference type="Pfam" id="PF01551"/>
    </source>
</evidence>
<reference evidence="4" key="1">
    <citation type="journal article" date="2013" name="Genome Announc.">
        <title>First genome sequence of a syntrophic acetate-oxidizing bacterium, Tepidanaerobacter acetatoxydans strain Re1.</title>
        <authorList>
            <person name="Manzoor S."/>
            <person name="Bongcam-Rudloff E."/>
            <person name="Schnurer A."/>
            <person name="Muller B."/>
        </authorList>
    </citation>
    <scope>NUCLEOTIDE SEQUENCE [LARGE SCALE GENOMIC DNA]</scope>
    <source>
        <strain evidence="4">Re1</strain>
    </source>
</reference>
<dbReference type="eggNOG" id="COG0739">
    <property type="taxonomic scope" value="Bacteria"/>
</dbReference>
<dbReference type="RefSeq" id="WP_013779644.1">
    <property type="nucleotide sequence ID" value="NC_015519.1"/>
</dbReference>
<dbReference type="Gene3D" id="2.70.70.10">
    <property type="entry name" value="Glucose Permease (Domain IIA)"/>
    <property type="match status" value="1"/>
</dbReference>
<accession>F4LV78</accession>
<keyword evidence="1" id="KW-1133">Transmembrane helix</keyword>
<organism evidence="3 4">
    <name type="scientific">Tepidanaerobacter acetatoxydans (strain DSM 21804 / JCM 16047 / Re1)</name>
    <dbReference type="NCBI Taxonomy" id="1209989"/>
    <lineage>
        <taxon>Bacteria</taxon>
        <taxon>Bacillati</taxon>
        <taxon>Bacillota</taxon>
        <taxon>Clostridia</taxon>
        <taxon>Thermosediminibacterales</taxon>
        <taxon>Tepidanaerobacteraceae</taxon>
        <taxon>Tepidanaerobacter</taxon>
    </lineage>
</organism>
<dbReference type="PANTHER" id="PTHR21666:SF270">
    <property type="entry name" value="MUREIN HYDROLASE ACTIVATOR ENVC"/>
    <property type="match status" value="1"/>
</dbReference>